<evidence type="ECO:0000256" key="2">
    <source>
        <dbReference type="ARBA" id="ARBA00022980"/>
    </source>
</evidence>
<evidence type="ECO:0000256" key="4">
    <source>
        <dbReference type="SAM" id="MobiDB-lite"/>
    </source>
</evidence>
<dbReference type="PANTHER" id="PTHR12903">
    <property type="entry name" value="MITOCHONDRIAL RIBOSOMAL PROTEIN L24"/>
    <property type="match status" value="1"/>
</dbReference>
<comment type="similarity">
    <text evidence="1">Belongs to the universal ribosomal protein uL24 family.</text>
</comment>
<sequence>MKGPRAPSTLFPHHTMQKILRRTALAKRQAARRAANRAGADNTEQRRIRQNNNGITGATIQADIQAERLARREDWIMGPLAPRRDVGENKDLYGTVSTRRLQGVDVAEDKRKDWCLKVNDRVVIAVEGHRDRGKIGQIREIREKAQEAFVAGLNRVDIKVPEYMLMTETDKRPIRTLEAPIPLSALRLVHPLPHPDTGELRDVVIKELKRFKRFRDRDSEVGRCIAGVKPYMVIPFPEKEPEEHEDHDIDTLRIEVEEKTFVPTLLRPPMPKTVIDELRNKYSKFRDRHDEDFIARKVKEDKQAAANKRRTELMRTPLKETLRRERMAKKALGKPDLSEDILARIGEVMAARRAPGQIEQAVPI</sequence>
<evidence type="ECO:0000313" key="5">
    <source>
        <dbReference type="EMBL" id="KAA6410210.1"/>
    </source>
</evidence>
<dbReference type="Pfam" id="PF22682">
    <property type="entry name" value="Ribosomal_uL24m-like"/>
    <property type="match status" value="1"/>
</dbReference>
<evidence type="ECO:0008006" key="7">
    <source>
        <dbReference type="Google" id="ProtNLM"/>
    </source>
</evidence>
<dbReference type="GO" id="GO:1990904">
    <property type="term" value="C:ribonucleoprotein complex"/>
    <property type="evidence" value="ECO:0007669"/>
    <property type="project" value="UniProtKB-KW"/>
</dbReference>
<proteinExistence type="inferred from homology"/>
<dbReference type="SUPFAM" id="SSF50104">
    <property type="entry name" value="Translation proteins SH3-like domain"/>
    <property type="match status" value="1"/>
</dbReference>
<gene>
    <name evidence="5" type="ORF">FRX48_05631</name>
</gene>
<organism evidence="5 6">
    <name type="scientific">Lasallia pustulata</name>
    <dbReference type="NCBI Taxonomy" id="136370"/>
    <lineage>
        <taxon>Eukaryota</taxon>
        <taxon>Fungi</taxon>
        <taxon>Dikarya</taxon>
        <taxon>Ascomycota</taxon>
        <taxon>Pezizomycotina</taxon>
        <taxon>Lecanoromycetes</taxon>
        <taxon>OSLEUM clade</taxon>
        <taxon>Umbilicariomycetidae</taxon>
        <taxon>Umbilicariales</taxon>
        <taxon>Umbilicariaceae</taxon>
        <taxon>Lasallia</taxon>
    </lineage>
</organism>
<dbReference type="AlphaFoldDB" id="A0A5M8PMP7"/>
<dbReference type="InterPro" id="IPR014722">
    <property type="entry name" value="Rib_uL2_dom2"/>
</dbReference>
<dbReference type="EMBL" id="VXIT01000009">
    <property type="protein sequence ID" value="KAA6410210.1"/>
    <property type="molecule type" value="Genomic_DNA"/>
</dbReference>
<dbReference type="GO" id="GO:0003723">
    <property type="term" value="F:RNA binding"/>
    <property type="evidence" value="ECO:0007669"/>
    <property type="project" value="InterPro"/>
</dbReference>
<keyword evidence="2" id="KW-0689">Ribosomal protein</keyword>
<reference evidence="5 6" key="1">
    <citation type="submission" date="2019-09" db="EMBL/GenBank/DDBJ databases">
        <title>The hologenome of the rock-dwelling lichen Lasallia pustulata.</title>
        <authorList>
            <person name="Greshake Tzovaras B."/>
            <person name="Segers F."/>
            <person name="Bicker A."/>
            <person name="Dal Grande F."/>
            <person name="Otte J."/>
            <person name="Hankeln T."/>
            <person name="Schmitt I."/>
            <person name="Ebersberger I."/>
        </authorList>
    </citation>
    <scope>NUCLEOTIDE SEQUENCE [LARGE SCALE GENOMIC DNA]</scope>
    <source>
        <strain evidence="5">A1-1</strain>
    </source>
</reference>
<dbReference type="Proteomes" id="UP000324767">
    <property type="component" value="Unassembled WGS sequence"/>
</dbReference>
<dbReference type="InterPro" id="IPR041988">
    <property type="entry name" value="Ribosomal_uL24_KOW"/>
</dbReference>
<dbReference type="InterPro" id="IPR008991">
    <property type="entry name" value="Translation_prot_SH3-like_sf"/>
</dbReference>
<protein>
    <recommendedName>
        <fullName evidence="7">KOW domain-containing protein</fullName>
    </recommendedName>
</protein>
<evidence type="ECO:0000256" key="3">
    <source>
        <dbReference type="ARBA" id="ARBA00023274"/>
    </source>
</evidence>
<feature type="region of interest" description="Disordered" evidence="4">
    <location>
        <begin position="30"/>
        <end position="56"/>
    </location>
</feature>
<dbReference type="GO" id="GO:0005840">
    <property type="term" value="C:ribosome"/>
    <property type="evidence" value="ECO:0007669"/>
    <property type="project" value="UniProtKB-KW"/>
</dbReference>
<dbReference type="OrthoDB" id="359154at2759"/>
<keyword evidence="3" id="KW-0687">Ribonucleoprotein</keyword>
<dbReference type="GO" id="GO:0006412">
    <property type="term" value="P:translation"/>
    <property type="evidence" value="ECO:0007669"/>
    <property type="project" value="InterPro"/>
</dbReference>
<name>A0A5M8PMP7_9LECA</name>
<dbReference type="Gene3D" id="2.30.30.30">
    <property type="match status" value="1"/>
</dbReference>
<evidence type="ECO:0000256" key="1">
    <source>
        <dbReference type="ARBA" id="ARBA00010618"/>
    </source>
</evidence>
<dbReference type="InterPro" id="IPR003256">
    <property type="entry name" value="Ribosomal_uL24"/>
</dbReference>
<dbReference type="GO" id="GO:0003735">
    <property type="term" value="F:structural constituent of ribosome"/>
    <property type="evidence" value="ECO:0007669"/>
    <property type="project" value="InterPro"/>
</dbReference>
<accession>A0A5M8PMP7</accession>
<dbReference type="CDD" id="cd06089">
    <property type="entry name" value="KOW_RPL26"/>
    <property type="match status" value="1"/>
</dbReference>
<evidence type="ECO:0000313" key="6">
    <source>
        <dbReference type="Proteomes" id="UP000324767"/>
    </source>
</evidence>
<comment type="caution">
    <text evidence="5">The sequence shown here is derived from an EMBL/GenBank/DDBJ whole genome shotgun (WGS) entry which is preliminary data.</text>
</comment>